<comment type="caution">
    <text evidence="3">The sequence shown here is derived from an EMBL/GenBank/DDBJ whole genome shotgun (WGS) entry which is preliminary data.</text>
</comment>
<feature type="region of interest" description="Disordered" evidence="2">
    <location>
        <begin position="428"/>
        <end position="447"/>
    </location>
</feature>
<name>A0ABU8W438_9BURK</name>
<keyword evidence="1" id="KW-0175">Coiled coil</keyword>
<feature type="coiled-coil region" evidence="1">
    <location>
        <begin position="124"/>
        <end position="151"/>
    </location>
</feature>
<proteinExistence type="predicted"/>
<evidence type="ECO:0008006" key="5">
    <source>
        <dbReference type="Google" id="ProtNLM"/>
    </source>
</evidence>
<dbReference type="EMBL" id="JBBKZV010000017">
    <property type="protein sequence ID" value="MEJ8824819.1"/>
    <property type="molecule type" value="Genomic_DNA"/>
</dbReference>
<gene>
    <name evidence="3" type="ORF">WKW80_22745</name>
</gene>
<protein>
    <recommendedName>
        <fullName evidence="5">Apple domain-containing protein</fullName>
    </recommendedName>
</protein>
<reference evidence="3 4" key="1">
    <citation type="submission" date="2024-03" db="EMBL/GenBank/DDBJ databases">
        <title>Novel species of the genus Variovorax.</title>
        <authorList>
            <person name="Liu Q."/>
            <person name="Xin Y.-H."/>
        </authorList>
    </citation>
    <scope>NUCLEOTIDE SEQUENCE [LARGE SCALE GENOMIC DNA]</scope>
    <source>
        <strain evidence="3 4">KACC 18501</strain>
    </source>
</reference>
<keyword evidence="4" id="KW-1185">Reference proteome</keyword>
<evidence type="ECO:0000256" key="2">
    <source>
        <dbReference type="SAM" id="MobiDB-lite"/>
    </source>
</evidence>
<accession>A0ABU8W438</accession>
<evidence type="ECO:0000313" key="4">
    <source>
        <dbReference type="Proteomes" id="UP001363010"/>
    </source>
</evidence>
<dbReference type="Proteomes" id="UP001363010">
    <property type="component" value="Unassembled WGS sequence"/>
</dbReference>
<sequence>MGRSPFPGRPTARLGRWVRIVAVAAAQALLLFAVPAQGQGQLQRTQDTVNALLLAAAAMERGDVAGTEAILSGMRSTVASLERTFERQVAVADSAMAQNQEQLKQVVSQITDAYTAELGADAQARELSAKYAQVQARLPLLQKQRLELEEKLAGYWARHKTRIWCNQQAGWGMTDPKCVNWEVAADLTGSGVVGAIEDTTLQLRTVNTEYSLAVAELTDLNARINLRGTEARRLQELRADLNRKEGVLRALIVQVRVAKRFLTDLQPILRYRLEYPLQAFQERVRDLVEDAQETAEVPVFDRHDIRQAETIQQSLTALARTLEEKKTLLRTIESGALVCPPPPKEPTAVSVHRAYAHDWTRYTGTDRWDIIGPARCASPEAIYYGKVASQGDCEFKCKYDTECVMWTYEELPDKGQCWGGTSDLTPNWKPDMKNSHRSGGRNDVPRW</sequence>
<evidence type="ECO:0000313" key="3">
    <source>
        <dbReference type="EMBL" id="MEJ8824819.1"/>
    </source>
</evidence>
<dbReference type="RefSeq" id="WP_340365847.1">
    <property type="nucleotide sequence ID" value="NZ_JBBKZV010000017.1"/>
</dbReference>
<organism evidence="3 4">
    <name type="scientific">Variovorax humicola</name>
    <dbReference type="NCBI Taxonomy" id="1769758"/>
    <lineage>
        <taxon>Bacteria</taxon>
        <taxon>Pseudomonadati</taxon>
        <taxon>Pseudomonadota</taxon>
        <taxon>Betaproteobacteria</taxon>
        <taxon>Burkholderiales</taxon>
        <taxon>Comamonadaceae</taxon>
        <taxon>Variovorax</taxon>
    </lineage>
</organism>
<feature type="coiled-coil region" evidence="1">
    <location>
        <begin position="234"/>
        <end position="325"/>
    </location>
</feature>
<evidence type="ECO:0000256" key="1">
    <source>
        <dbReference type="SAM" id="Coils"/>
    </source>
</evidence>